<evidence type="ECO:0000256" key="1">
    <source>
        <dbReference type="SAM" id="MobiDB-lite"/>
    </source>
</evidence>
<dbReference type="Proteomes" id="UP000308730">
    <property type="component" value="Unassembled WGS sequence"/>
</dbReference>
<feature type="region of interest" description="Disordered" evidence="1">
    <location>
        <begin position="123"/>
        <end position="256"/>
    </location>
</feature>
<gene>
    <name evidence="2" type="ORF">EUX98_g8595</name>
</gene>
<feature type="compositionally biased region" description="Polar residues" evidence="1">
    <location>
        <begin position="19"/>
        <end position="29"/>
    </location>
</feature>
<feature type="compositionally biased region" description="Basic and acidic residues" evidence="1">
    <location>
        <begin position="30"/>
        <end position="39"/>
    </location>
</feature>
<evidence type="ECO:0000313" key="2">
    <source>
        <dbReference type="EMBL" id="THH20346.1"/>
    </source>
</evidence>
<feature type="compositionally biased region" description="Pro residues" evidence="1">
    <location>
        <begin position="173"/>
        <end position="186"/>
    </location>
</feature>
<feature type="compositionally biased region" description="Low complexity" evidence="1">
    <location>
        <begin position="56"/>
        <end position="68"/>
    </location>
</feature>
<reference evidence="2 3" key="1">
    <citation type="submission" date="2019-02" db="EMBL/GenBank/DDBJ databases">
        <title>Genome sequencing of the rare red list fungi Antrodiella citrinella (Flaviporus citrinellus).</title>
        <authorList>
            <person name="Buettner E."/>
            <person name="Kellner H."/>
        </authorList>
    </citation>
    <scope>NUCLEOTIDE SEQUENCE [LARGE SCALE GENOMIC DNA]</scope>
    <source>
        <strain evidence="2 3">DSM 108506</strain>
    </source>
</reference>
<sequence length="256" mass="27502">MSKPAKQLSNGTMGLRFMQNAQRAKQQAQVEHEHAKVQDEAEWEVPQDLKEKWGIGAASSSSQASSSSAGGGNITYEPSYIPFMYDDTENAEAGPSKGRRKFNIHGIEVAPNRVILPVTVVATPAQQDDTKQRVGSISGFQAPLPIKEFPKDKDGKKRTKSVQEIIRETVPTSRPPPPPPSQPPTHPTSSISTSTASSGVAAVASKLASRPPHGSSSVFMKPAGVDDSPTTKRTREHDVAGKEGKKRKKGKESATR</sequence>
<proteinExistence type="predicted"/>
<organism evidence="2 3">
    <name type="scientific">Antrodiella citrinella</name>
    <dbReference type="NCBI Taxonomy" id="2447956"/>
    <lineage>
        <taxon>Eukaryota</taxon>
        <taxon>Fungi</taxon>
        <taxon>Dikarya</taxon>
        <taxon>Basidiomycota</taxon>
        <taxon>Agaricomycotina</taxon>
        <taxon>Agaricomycetes</taxon>
        <taxon>Polyporales</taxon>
        <taxon>Steccherinaceae</taxon>
        <taxon>Antrodiella</taxon>
    </lineage>
</organism>
<keyword evidence="3" id="KW-1185">Reference proteome</keyword>
<dbReference type="AlphaFoldDB" id="A0A4S4M546"/>
<feature type="region of interest" description="Disordered" evidence="1">
    <location>
        <begin position="54"/>
        <end position="73"/>
    </location>
</feature>
<dbReference type="OrthoDB" id="3251271at2759"/>
<accession>A0A4S4M546</accession>
<feature type="compositionally biased region" description="Low complexity" evidence="1">
    <location>
        <begin position="187"/>
        <end position="209"/>
    </location>
</feature>
<feature type="region of interest" description="Disordered" evidence="1">
    <location>
        <begin position="1"/>
        <end position="44"/>
    </location>
</feature>
<name>A0A4S4M546_9APHY</name>
<comment type="caution">
    <text evidence="2">The sequence shown here is derived from an EMBL/GenBank/DDBJ whole genome shotgun (WGS) entry which is preliminary data.</text>
</comment>
<feature type="compositionally biased region" description="Basic and acidic residues" evidence="1">
    <location>
        <begin position="229"/>
        <end position="243"/>
    </location>
</feature>
<evidence type="ECO:0000313" key="3">
    <source>
        <dbReference type="Proteomes" id="UP000308730"/>
    </source>
</evidence>
<protein>
    <submittedName>
        <fullName evidence="2">Uncharacterized protein</fullName>
    </submittedName>
</protein>
<dbReference type="EMBL" id="SGPM01000495">
    <property type="protein sequence ID" value="THH20346.1"/>
    <property type="molecule type" value="Genomic_DNA"/>
</dbReference>